<feature type="domain" description="Disintegrin" evidence="6">
    <location>
        <begin position="149"/>
        <end position="258"/>
    </location>
</feature>
<comment type="caution">
    <text evidence="8">The sequence shown here is derived from an EMBL/GenBank/DDBJ whole genome shotgun (WGS) entry which is preliminary data.</text>
</comment>
<dbReference type="OrthoDB" id="267048at2759"/>
<comment type="caution">
    <text evidence="2">Lacks conserved residue(s) required for the propagation of feature annotation.</text>
</comment>
<keyword evidence="4" id="KW-0472">Membrane</keyword>
<proteinExistence type="predicted"/>
<feature type="domain" description="RRM" evidence="5">
    <location>
        <begin position="627"/>
        <end position="707"/>
    </location>
</feature>
<dbReference type="Gene3D" id="3.40.390.10">
    <property type="entry name" value="Collagenase (Catalytic Domain)"/>
    <property type="match status" value="1"/>
</dbReference>
<feature type="binding site" evidence="2">
    <location>
        <position position="79"/>
    </location>
    <ligand>
        <name>Zn(2+)</name>
        <dbReference type="ChEBI" id="CHEBI:29105"/>
        <note>catalytic</note>
    </ligand>
</feature>
<dbReference type="SUPFAM" id="SSF54928">
    <property type="entry name" value="RNA-binding domain, RBD"/>
    <property type="match status" value="2"/>
</dbReference>
<dbReference type="SUPFAM" id="SSF55486">
    <property type="entry name" value="Metalloproteases ('zincins'), catalytic domain"/>
    <property type="match status" value="1"/>
</dbReference>
<dbReference type="InterPro" id="IPR035979">
    <property type="entry name" value="RBD_domain_sf"/>
</dbReference>
<evidence type="ECO:0000313" key="9">
    <source>
        <dbReference type="Proteomes" id="UP000549394"/>
    </source>
</evidence>
<keyword evidence="2" id="KW-0479">Metal-binding</keyword>
<dbReference type="SMART" id="SM00360">
    <property type="entry name" value="RRM"/>
    <property type="match status" value="3"/>
</dbReference>
<reference evidence="8 9" key="1">
    <citation type="submission" date="2020-08" db="EMBL/GenBank/DDBJ databases">
        <authorList>
            <person name="Hejnol A."/>
        </authorList>
    </citation>
    <scope>NUCLEOTIDE SEQUENCE [LARGE SCALE GENOMIC DNA]</scope>
</reference>
<feature type="domain" description="Peptidase M12B" evidence="7">
    <location>
        <begin position="34"/>
        <end position="126"/>
    </location>
</feature>
<name>A0A7I8W8L4_9ANNE</name>
<dbReference type="Gene3D" id="3.30.70.330">
    <property type="match status" value="3"/>
</dbReference>
<evidence type="ECO:0000256" key="3">
    <source>
        <dbReference type="SAM" id="MobiDB-lite"/>
    </source>
</evidence>
<dbReference type="InterPro" id="IPR036436">
    <property type="entry name" value="Disintegrin_dom_sf"/>
</dbReference>
<dbReference type="GO" id="GO:0006509">
    <property type="term" value="P:membrane protein ectodomain proteolysis"/>
    <property type="evidence" value="ECO:0007669"/>
    <property type="project" value="TreeGrafter"/>
</dbReference>
<feature type="compositionally biased region" description="Low complexity" evidence="3">
    <location>
        <begin position="879"/>
        <end position="897"/>
    </location>
</feature>
<dbReference type="InterPro" id="IPR001590">
    <property type="entry name" value="Peptidase_M12B"/>
</dbReference>
<dbReference type="InterPro" id="IPR034199">
    <property type="entry name" value="CELF1/2_RRM3"/>
</dbReference>
<feature type="domain" description="RRM" evidence="5">
    <location>
        <begin position="538"/>
        <end position="619"/>
    </location>
</feature>
<dbReference type="PROSITE" id="PS50215">
    <property type="entry name" value="ADAM_MEPRO"/>
    <property type="match status" value="1"/>
</dbReference>
<dbReference type="FunFam" id="3.30.70.330:FF:000016">
    <property type="entry name" value="CUGBP Elav-like family member 1 isoform 2"/>
    <property type="match status" value="1"/>
</dbReference>
<feature type="binding site" evidence="2">
    <location>
        <position position="75"/>
    </location>
    <ligand>
        <name>Zn(2+)</name>
        <dbReference type="ChEBI" id="CHEBI:29105"/>
        <note>catalytic</note>
    </ligand>
</feature>
<organism evidence="8 9">
    <name type="scientific">Dimorphilus gyrociliatus</name>
    <dbReference type="NCBI Taxonomy" id="2664684"/>
    <lineage>
        <taxon>Eukaryota</taxon>
        <taxon>Metazoa</taxon>
        <taxon>Spiralia</taxon>
        <taxon>Lophotrochozoa</taxon>
        <taxon>Annelida</taxon>
        <taxon>Polychaeta</taxon>
        <taxon>Polychaeta incertae sedis</taxon>
        <taxon>Dinophilidae</taxon>
        <taxon>Dimorphilus</taxon>
    </lineage>
</organism>
<evidence type="ECO:0000259" key="6">
    <source>
        <dbReference type="PROSITE" id="PS50214"/>
    </source>
</evidence>
<dbReference type="GO" id="GO:0005886">
    <property type="term" value="C:plasma membrane"/>
    <property type="evidence" value="ECO:0007669"/>
    <property type="project" value="TreeGrafter"/>
</dbReference>
<dbReference type="FunFam" id="3.30.70.330:FF:000322">
    <property type="entry name" value="CUGBP Elav-like family member 2"/>
    <property type="match status" value="1"/>
</dbReference>
<evidence type="ECO:0000259" key="5">
    <source>
        <dbReference type="PROSITE" id="PS50102"/>
    </source>
</evidence>
<dbReference type="Pfam" id="PF13574">
    <property type="entry name" value="Reprolysin_2"/>
    <property type="match status" value="1"/>
</dbReference>
<evidence type="ECO:0000313" key="8">
    <source>
        <dbReference type="EMBL" id="CAD5124236.1"/>
    </source>
</evidence>
<evidence type="ECO:0000256" key="4">
    <source>
        <dbReference type="SAM" id="Phobius"/>
    </source>
</evidence>
<evidence type="ECO:0000259" key="7">
    <source>
        <dbReference type="PROSITE" id="PS50215"/>
    </source>
</evidence>
<dbReference type="FunFam" id="3.30.70.330:FF:000013">
    <property type="entry name" value="CUGBP Elav-like family member 1 isoform 2"/>
    <property type="match status" value="1"/>
</dbReference>
<dbReference type="Gene3D" id="4.10.70.10">
    <property type="entry name" value="Disintegrin domain"/>
    <property type="match status" value="1"/>
</dbReference>
<keyword evidence="9" id="KW-1185">Reference proteome</keyword>
<sequence length="989" mass="110146">MGLSTVNYIKIKALINVITPDMCKNPKILQSICGICSLPLLKQNRQTQSTNTAVISRNVRGEIVEEIYNFITFGHEIGHTFGAIHDNSVNCKSNMYIMSQTAVDGKIPSHSKFSECSEKSISDLVNYVLNLKDNQSNKYREYCFKSSNFSFCGNKIIDEGEECDCGDYAECQESGDINCCFPKTRHRNRAIFNHQHDHFACKKKSGAFCSGSEGPCCNIRNCTLKTNLDICADETDCLFSSYCNETSPKCPKRKPKPDYKTLCGEDKKRVCKNGACIESICFYFDSVPCSLDEELENVRSVQRKCVISCLRGKNKCRILYNWQMSNVTYRSKANDFSPQFLPVGAACDNRKGFCDSLHRCRKVFVDGPLQQISSYIFGSGLHSLKAFMKQRWYILFIIGLLPTVFFSATLVFCDNRIGLLDDLALNIAFTNSSLSISSSLRTFVERLKNAELKSLSQRDISIEEIMFSAPELAEMASKKYDIKRAALITDYLEKVISKRVHRSISNHKSCLAILKILIIAETTGEKIERMAKADEDAIKMFVGQIPRAYSEEEVRKLFEPFGPIFQLSVLRDKQTNVSKGCCFVTFFSRKSALDAQNALHNVKTLPGMVHPIQMKPADSEKRNAEERKLFVGMLSKKMNEADVRDMFKLYGTIEECTVLREGAGVSKGCAFVLFTTKTSAYSAMRALHNSQTMEGCRAPLVVKLADTQKEKEAKKAAAQAAAAANVYPQQPHSNPMNNAPSMMGQMQNVNPQYIQQIQQLLNVLQQPQQIGPQQTQQINNLQQIIQAAASLANNPAIMTALSQLGVMGNTNEVIGGGVDMSTLLNGANQQQSNPATQQQQQNLLGMISQMLTGAGGQVNPTGNDALSQAYSGMQQYAAAQQQYTQQQPPQQNGGYRQSEGPEGANLFIYHLPVEFTDSDLLQTFSPFGNVVSAKVFIDKQTNLSKCFGFVSYDNPMSAQAAIHSMNGFQIGQKRLKVQLKRPKNDGKPY</sequence>
<dbReference type="GO" id="GO:0003723">
    <property type="term" value="F:RNA binding"/>
    <property type="evidence" value="ECO:0007669"/>
    <property type="project" value="UniProtKB-UniRule"/>
</dbReference>
<keyword evidence="1" id="KW-0694">RNA-binding</keyword>
<dbReference type="InterPro" id="IPR012677">
    <property type="entry name" value="Nucleotide-bd_a/b_plait_sf"/>
</dbReference>
<dbReference type="SUPFAM" id="SSF57552">
    <property type="entry name" value="Blood coagulation inhibitor (disintegrin)"/>
    <property type="match status" value="1"/>
</dbReference>
<dbReference type="PANTHER" id="PTHR45702:SF2">
    <property type="entry name" value="KUZBANIAN, ISOFORM A"/>
    <property type="match status" value="1"/>
</dbReference>
<dbReference type="AlphaFoldDB" id="A0A7I8W8L4"/>
<evidence type="ECO:0000256" key="1">
    <source>
        <dbReference type="PROSITE-ProRule" id="PRU00176"/>
    </source>
</evidence>
<feature type="binding site" evidence="2">
    <location>
        <position position="85"/>
    </location>
    <ligand>
        <name>Zn(2+)</name>
        <dbReference type="ChEBI" id="CHEBI:29105"/>
        <note>catalytic</note>
    </ligand>
</feature>
<dbReference type="EMBL" id="CAJFCJ010000020">
    <property type="protein sequence ID" value="CAD5124236.1"/>
    <property type="molecule type" value="Genomic_DNA"/>
</dbReference>
<protein>
    <submittedName>
        <fullName evidence="8">DgyrCDS12531</fullName>
    </submittedName>
</protein>
<feature type="region of interest" description="Disordered" evidence="3">
    <location>
        <begin position="879"/>
        <end position="899"/>
    </location>
</feature>
<feature type="active site" evidence="2">
    <location>
        <position position="76"/>
    </location>
</feature>
<keyword evidence="2" id="KW-0862">Zinc</keyword>
<dbReference type="GO" id="GO:0007219">
    <property type="term" value="P:Notch signaling pathway"/>
    <property type="evidence" value="ECO:0007669"/>
    <property type="project" value="TreeGrafter"/>
</dbReference>
<dbReference type="PROSITE" id="PS50214">
    <property type="entry name" value="DISINTEGRIN_2"/>
    <property type="match status" value="1"/>
</dbReference>
<feature type="transmembrane region" description="Helical" evidence="4">
    <location>
        <begin position="392"/>
        <end position="412"/>
    </location>
</feature>
<dbReference type="SMART" id="SM00050">
    <property type="entry name" value="DISIN"/>
    <property type="match status" value="1"/>
</dbReference>
<dbReference type="InterPro" id="IPR001762">
    <property type="entry name" value="Disintegrin_dom"/>
</dbReference>
<accession>A0A7I8W8L4</accession>
<keyword evidence="4" id="KW-0812">Transmembrane</keyword>
<dbReference type="Proteomes" id="UP000549394">
    <property type="component" value="Unassembled WGS sequence"/>
</dbReference>
<dbReference type="InterPro" id="IPR051489">
    <property type="entry name" value="ADAM_Metalloproteinase"/>
</dbReference>
<dbReference type="Pfam" id="PF00076">
    <property type="entry name" value="RRM_1"/>
    <property type="match status" value="3"/>
</dbReference>
<gene>
    <name evidence="8" type="ORF">DGYR_LOCUS11809</name>
</gene>
<feature type="domain" description="RRM" evidence="5">
    <location>
        <begin position="904"/>
        <end position="982"/>
    </location>
</feature>
<dbReference type="InterPro" id="IPR024079">
    <property type="entry name" value="MetalloPept_cat_dom_sf"/>
</dbReference>
<dbReference type="CDD" id="cd12638">
    <property type="entry name" value="RRM3_CELF1_2"/>
    <property type="match status" value="1"/>
</dbReference>
<evidence type="ECO:0000256" key="2">
    <source>
        <dbReference type="PROSITE-ProRule" id="PRU00276"/>
    </source>
</evidence>
<dbReference type="GO" id="GO:0004222">
    <property type="term" value="F:metalloendopeptidase activity"/>
    <property type="evidence" value="ECO:0007669"/>
    <property type="project" value="InterPro"/>
</dbReference>
<dbReference type="GO" id="GO:0046872">
    <property type="term" value="F:metal ion binding"/>
    <property type="evidence" value="ECO:0007669"/>
    <property type="project" value="UniProtKB-KW"/>
</dbReference>
<keyword evidence="4" id="KW-1133">Transmembrane helix</keyword>
<dbReference type="PANTHER" id="PTHR45702">
    <property type="entry name" value="ADAM10/ADAM17 METALLOPEPTIDASE FAMILY MEMBER"/>
    <property type="match status" value="1"/>
</dbReference>
<dbReference type="PROSITE" id="PS50102">
    <property type="entry name" value="RRM"/>
    <property type="match status" value="3"/>
</dbReference>
<dbReference type="InterPro" id="IPR000504">
    <property type="entry name" value="RRM_dom"/>
</dbReference>